<reference evidence="6" key="1">
    <citation type="submission" date="2016-11" db="EMBL/GenBank/DDBJ databases">
        <title>Mesorhizobium oceanicum sp. nov., isolated from deep seawater in South China Sea.</title>
        <authorList>
            <person name="Fu G.-Y."/>
        </authorList>
    </citation>
    <scope>NUCLEOTIDE SEQUENCE [LARGE SCALE GENOMIC DNA]</scope>
    <source>
        <strain evidence="6">B7</strain>
    </source>
</reference>
<evidence type="ECO:0000256" key="2">
    <source>
        <dbReference type="ARBA" id="ARBA00023002"/>
    </source>
</evidence>
<keyword evidence="6" id="KW-1185">Reference proteome</keyword>
<dbReference type="SUPFAM" id="SSF52922">
    <property type="entry name" value="TK C-terminal domain-like"/>
    <property type="match status" value="1"/>
</dbReference>
<dbReference type="SUPFAM" id="SSF52518">
    <property type="entry name" value="Thiamin diphosphate-binding fold (THDP-binding)"/>
    <property type="match status" value="1"/>
</dbReference>
<dbReference type="KEGG" id="meso:BSQ44_04145"/>
<name>A0A1L3SMM9_9HYPH</name>
<dbReference type="InterPro" id="IPR009014">
    <property type="entry name" value="Transketo_C/PFOR_II"/>
</dbReference>
<evidence type="ECO:0000313" key="5">
    <source>
        <dbReference type="EMBL" id="APH70667.1"/>
    </source>
</evidence>
<dbReference type="InterPro" id="IPR029061">
    <property type="entry name" value="THDP-binding"/>
</dbReference>
<protein>
    <submittedName>
        <fullName evidence="5">Alpha-ketoacid dehydrogenase subunit beta</fullName>
    </submittedName>
</protein>
<proteinExistence type="predicted"/>
<gene>
    <name evidence="5" type="ORF">BSQ44_04145</name>
</gene>
<dbReference type="Gene3D" id="3.40.50.970">
    <property type="match status" value="1"/>
</dbReference>
<dbReference type="Pfam" id="PF02779">
    <property type="entry name" value="Transket_pyr"/>
    <property type="match status" value="1"/>
</dbReference>
<dbReference type="Gene3D" id="3.40.50.920">
    <property type="match status" value="1"/>
</dbReference>
<comment type="cofactor">
    <cofactor evidence="1">
        <name>thiamine diphosphate</name>
        <dbReference type="ChEBI" id="CHEBI:58937"/>
    </cofactor>
</comment>
<dbReference type="InterPro" id="IPR005475">
    <property type="entry name" value="Transketolase-like_Pyr-bd"/>
</dbReference>
<evidence type="ECO:0000313" key="6">
    <source>
        <dbReference type="Proteomes" id="UP000182840"/>
    </source>
</evidence>
<evidence type="ECO:0000259" key="4">
    <source>
        <dbReference type="SMART" id="SM00861"/>
    </source>
</evidence>
<keyword evidence="3" id="KW-0786">Thiamine pyrophosphate</keyword>
<dbReference type="InterPro" id="IPR033248">
    <property type="entry name" value="Transketolase_C"/>
</dbReference>
<dbReference type="SMART" id="SM00861">
    <property type="entry name" value="Transket_pyr"/>
    <property type="match status" value="1"/>
</dbReference>
<sequence length="326" mass="34819">MARKRMIHAINDALFEEMERDERVILFGEDVGTSIFGDTRGLQQKFGRERVRDTPISETVMAGMAVGAAAAGYRVICHLMYANFIYTAFDAIANQATKLRLMTNGQIRLPIVFMAVGGGGRSNSAQHSDYPHAALASLGGLYVVTPGNSGDAKGLLKSAIRCDDPVVFLQPASRGGEMGDVPDAETLIPLGKASVTKEGADVTLVAIAAMQRPALRAAAELAEEGIDVEVVDPRTVFPLDRATILDSLKKTGRLVVVDEARQAGSMANQIAAIAAGEGFRHLRARVTCITTRDLPIAYSPPLETAMIPDAARIADGIRTLMKERAA</sequence>
<organism evidence="5 6">
    <name type="scientific">Aquibium oceanicum</name>
    <dbReference type="NCBI Taxonomy" id="1670800"/>
    <lineage>
        <taxon>Bacteria</taxon>
        <taxon>Pseudomonadati</taxon>
        <taxon>Pseudomonadota</taxon>
        <taxon>Alphaproteobacteria</taxon>
        <taxon>Hyphomicrobiales</taxon>
        <taxon>Phyllobacteriaceae</taxon>
        <taxon>Aquibium</taxon>
    </lineage>
</organism>
<dbReference type="EMBL" id="CP018171">
    <property type="protein sequence ID" value="APH70667.1"/>
    <property type="molecule type" value="Genomic_DNA"/>
</dbReference>
<dbReference type="OrthoDB" id="9780894at2"/>
<accession>A0A1L3SMM9</accession>
<dbReference type="STRING" id="1670800.BSQ44_04145"/>
<evidence type="ECO:0000256" key="1">
    <source>
        <dbReference type="ARBA" id="ARBA00001964"/>
    </source>
</evidence>
<feature type="domain" description="Transketolase-like pyrimidine-binding" evidence="4">
    <location>
        <begin position="4"/>
        <end position="177"/>
    </location>
</feature>
<dbReference type="PANTHER" id="PTHR43257">
    <property type="entry name" value="PYRUVATE DEHYDROGENASE E1 COMPONENT BETA SUBUNIT"/>
    <property type="match status" value="1"/>
</dbReference>
<evidence type="ECO:0000256" key="3">
    <source>
        <dbReference type="ARBA" id="ARBA00023052"/>
    </source>
</evidence>
<dbReference type="Pfam" id="PF02780">
    <property type="entry name" value="Transketolase_C"/>
    <property type="match status" value="1"/>
</dbReference>
<dbReference type="Proteomes" id="UP000182840">
    <property type="component" value="Chromosome"/>
</dbReference>
<dbReference type="GO" id="GO:0016491">
    <property type="term" value="F:oxidoreductase activity"/>
    <property type="evidence" value="ECO:0007669"/>
    <property type="project" value="UniProtKB-KW"/>
</dbReference>
<dbReference type="PANTHER" id="PTHR43257:SF2">
    <property type="entry name" value="PYRUVATE DEHYDROGENASE E1 COMPONENT SUBUNIT BETA"/>
    <property type="match status" value="1"/>
</dbReference>
<dbReference type="AlphaFoldDB" id="A0A1L3SMM9"/>
<keyword evidence="2" id="KW-0560">Oxidoreductase</keyword>